<comment type="subcellular location">
    <subcellularLocation>
        <location evidence="1">Nucleus</location>
    </subcellularLocation>
</comment>
<keyword evidence="3" id="KW-0805">Transcription regulation</keyword>
<keyword evidence="4" id="KW-0175">Coiled coil</keyword>
<accession>A0A444TWJ3</accession>
<dbReference type="GO" id="GO:0051145">
    <property type="term" value="P:smooth muscle cell differentiation"/>
    <property type="evidence" value="ECO:0007669"/>
    <property type="project" value="TreeGrafter"/>
</dbReference>
<feature type="compositionally biased region" description="Low complexity" evidence="7">
    <location>
        <begin position="107"/>
        <end position="118"/>
    </location>
</feature>
<gene>
    <name evidence="9" type="ORF">EOD39_20973</name>
</gene>
<keyword evidence="10" id="KW-1185">Reference proteome</keyword>
<dbReference type="InterPro" id="IPR036361">
    <property type="entry name" value="SAP_dom_sf"/>
</dbReference>
<feature type="domain" description="SAP" evidence="8">
    <location>
        <begin position="145"/>
        <end position="179"/>
    </location>
</feature>
<dbReference type="Gene3D" id="1.10.720.30">
    <property type="entry name" value="SAP domain"/>
    <property type="match status" value="1"/>
</dbReference>
<proteinExistence type="predicted"/>
<evidence type="ECO:0000259" key="8">
    <source>
        <dbReference type="PROSITE" id="PS50800"/>
    </source>
</evidence>
<dbReference type="GO" id="GO:0005634">
    <property type="term" value="C:nucleus"/>
    <property type="evidence" value="ECO:0007669"/>
    <property type="project" value="UniProtKB-SubCell"/>
</dbReference>
<organism evidence="9 10">
    <name type="scientific">Acipenser ruthenus</name>
    <name type="common">Sterlet sturgeon</name>
    <dbReference type="NCBI Taxonomy" id="7906"/>
    <lineage>
        <taxon>Eukaryota</taxon>
        <taxon>Metazoa</taxon>
        <taxon>Chordata</taxon>
        <taxon>Craniata</taxon>
        <taxon>Vertebrata</taxon>
        <taxon>Euteleostomi</taxon>
        <taxon>Actinopterygii</taxon>
        <taxon>Chondrostei</taxon>
        <taxon>Acipenseriformes</taxon>
        <taxon>Acipenseridae</taxon>
        <taxon>Acipenser</taxon>
    </lineage>
</organism>
<evidence type="ECO:0000256" key="4">
    <source>
        <dbReference type="ARBA" id="ARBA00023054"/>
    </source>
</evidence>
<dbReference type="Pfam" id="PF02037">
    <property type="entry name" value="SAP"/>
    <property type="match status" value="1"/>
</dbReference>
<keyword evidence="2" id="KW-0677">Repeat</keyword>
<dbReference type="SUPFAM" id="SSF68906">
    <property type="entry name" value="SAP domain"/>
    <property type="match status" value="1"/>
</dbReference>
<dbReference type="PANTHER" id="PTHR22793:SF6">
    <property type="entry name" value="MYOCARDIN-RELATED TRANSCRIPTION FACTOR A"/>
    <property type="match status" value="1"/>
</dbReference>
<dbReference type="Proteomes" id="UP000289886">
    <property type="component" value="Unassembled WGS sequence"/>
</dbReference>
<dbReference type="GO" id="GO:0003713">
    <property type="term" value="F:transcription coactivator activity"/>
    <property type="evidence" value="ECO:0007669"/>
    <property type="project" value="TreeGrafter"/>
</dbReference>
<evidence type="ECO:0000313" key="9">
    <source>
        <dbReference type="EMBL" id="RXM27304.1"/>
    </source>
</evidence>
<dbReference type="PANTHER" id="PTHR22793">
    <property type="entry name" value="MYOCARDIN-RELATED TRANSCRIPTION FACTOR-RELATED"/>
    <property type="match status" value="1"/>
</dbReference>
<dbReference type="PROSITE" id="PS50800">
    <property type="entry name" value="SAP"/>
    <property type="match status" value="1"/>
</dbReference>
<evidence type="ECO:0000256" key="5">
    <source>
        <dbReference type="ARBA" id="ARBA00023163"/>
    </source>
</evidence>
<keyword evidence="5" id="KW-0804">Transcription</keyword>
<dbReference type="InterPro" id="IPR043451">
    <property type="entry name" value="Myocardin-like"/>
</dbReference>
<reference evidence="9 10" key="1">
    <citation type="submission" date="2019-01" db="EMBL/GenBank/DDBJ databases">
        <title>Draft Genome and Complete Hox-Cluster Characterization of the Sterlet Sturgeon (Acipenser ruthenus).</title>
        <authorList>
            <person name="Wei Q."/>
        </authorList>
    </citation>
    <scope>NUCLEOTIDE SEQUENCE [LARGE SCALE GENOMIC DNA]</scope>
    <source>
        <strain evidence="9">WHYD16114868_AA</strain>
        <tissue evidence="9">Blood</tissue>
    </source>
</reference>
<evidence type="ECO:0000256" key="3">
    <source>
        <dbReference type="ARBA" id="ARBA00023015"/>
    </source>
</evidence>
<feature type="region of interest" description="Disordered" evidence="7">
    <location>
        <begin position="232"/>
        <end position="272"/>
    </location>
</feature>
<evidence type="ECO:0000256" key="1">
    <source>
        <dbReference type="ARBA" id="ARBA00004123"/>
    </source>
</evidence>
<dbReference type="SMART" id="SM00513">
    <property type="entry name" value="SAP"/>
    <property type="match status" value="1"/>
</dbReference>
<evidence type="ECO:0000256" key="2">
    <source>
        <dbReference type="ARBA" id="ARBA00022737"/>
    </source>
</evidence>
<dbReference type="FunFam" id="1.10.720.30:FF:000002">
    <property type="entry name" value="Myocardin related transcription factor A"/>
    <property type="match status" value="1"/>
</dbReference>
<dbReference type="AlphaFoldDB" id="A0A444TWJ3"/>
<comment type="caution">
    <text evidence="9">The sequence shown here is derived from an EMBL/GenBank/DDBJ whole genome shotgun (WGS) entry which is preliminary data.</text>
</comment>
<evidence type="ECO:0000313" key="10">
    <source>
        <dbReference type="Proteomes" id="UP000289886"/>
    </source>
</evidence>
<dbReference type="GO" id="GO:0045944">
    <property type="term" value="P:positive regulation of transcription by RNA polymerase II"/>
    <property type="evidence" value="ECO:0007669"/>
    <property type="project" value="TreeGrafter"/>
</dbReference>
<feature type="region of interest" description="Disordered" evidence="7">
    <location>
        <begin position="84"/>
        <end position="144"/>
    </location>
</feature>
<evidence type="ECO:0000256" key="7">
    <source>
        <dbReference type="SAM" id="MobiDB-lite"/>
    </source>
</evidence>
<dbReference type="EMBL" id="SCEB01215862">
    <property type="protein sequence ID" value="RXM27304.1"/>
    <property type="molecule type" value="Genomic_DNA"/>
</dbReference>
<evidence type="ECO:0000256" key="6">
    <source>
        <dbReference type="ARBA" id="ARBA00023242"/>
    </source>
</evidence>
<name>A0A444TWJ3_ACIRT</name>
<sequence>MSRAPSGPAGRPCELGVCALVQCCVSDVSVSLSLCVTQASRGAGGDRASRGAGGDSVSSESVLWFGAVSVMSLVLSLCVSGPQGSSREQGETLPPGEQQGAGGGSGSSAQPRSLSSSSPGGGPGALTRQNSNAGGSKPDSLPPNLDELKVAELKHELKLRSLPVSGTKIDLVERLRVYQDHRNSQAQVAPGNGSHSNGSHINCPTTVLHRPGEGGVVLATFPLVATVPGPGGGPSAMATPTVMQFGSTSSTPPGSPAPSERSTMGGSADEASCNGDAFGEAVPSALLLSFSPLSLSLFLSRLAFFL</sequence>
<keyword evidence="6" id="KW-0539">Nucleus</keyword>
<protein>
    <submittedName>
        <fullName evidence="9">MKL/myocardin-like protein 1</fullName>
    </submittedName>
</protein>
<dbReference type="InterPro" id="IPR003034">
    <property type="entry name" value="SAP_dom"/>
</dbReference>